<gene>
    <name evidence="2" type="ORF">PENANT_c017G02304</name>
</gene>
<proteinExistence type="predicted"/>
<evidence type="ECO:0000313" key="3">
    <source>
        <dbReference type="Proteomes" id="UP000191672"/>
    </source>
</evidence>
<feature type="signal peptide" evidence="1">
    <location>
        <begin position="1"/>
        <end position="20"/>
    </location>
</feature>
<dbReference type="AlphaFoldDB" id="A0A1V6Q3K3"/>
<comment type="caution">
    <text evidence="2">The sequence shown here is derived from an EMBL/GenBank/DDBJ whole genome shotgun (WGS) entry which is preliminary data.</text>
</comment>
<reference evidence="3" key="1">
    <citation type="journal article" date="2017" name="Nat. Microbiol.">
        <title>Global analysis of biosynthetic gene clusters reveals vast potential of secondary metabolite production in Penicillium species.</title>
        <authorList>
            <person name="Nielsen J.C."/>
            <person name="Grijseels S."/>
            <person name="Prigent S."/>
            <person name="Ji B."/>
            <person name="Dainat J."/>
            <person name="Nielsen K.F."/>
            <person name="Frisvad J.C."/>
            <person name="Workman M."/>
            <person name="Nielsen J."/>
        </authorList>
    </citation>
    <scope>NUCLEOTIDE SEQUENCE [LARGE SCALE GENOMIC DNA]</scope>
    <source>
        <strain evidence="3">IBT 31811</strain>
    </source>
</reference>
<sequence length="199" mass="21914">MNFPILYLTLVSVFSCTVAALPSLQTRAILAYRSWDLRFLSVAPPTCNPDESNLDYSIYHRYGASPRSCQALDTDSFNATNLKSISWKSPAPSDQQDICMFSTADCSGGDDAFLGTITSGWDVCYLYNGFLGWSVVEHGDDCVLLKRAIFSALAEGGKPGNRIRSSRLALDGSFSERFKQSWKMGEVLKAFLDTAKSTK</sequence>
<evidence type="ECO:0000313" key="2">
    <source>
        <dbReference type="EMBL" id="OQD83306.1"/>
    </source>
</evidence>
<keyword evidence="1" id="KW-0732">Signal</keyword>
<evidence type="ECO:0008006" key="4">
    <source>
        <dbReference type="Google" id="ProtNLM"/>
    </source>
</evidence>
<feature type="chain" id="PRO_5013229459" description="Ecp2 effector protein domain-containing protein" evidence="1">
    <location>
        <begin position="21"/>
        <end position="199"/>
    </location>
</feature>
<evidence type="ECO:0000256" key="1">
    <source>
        <dbReference type="SAM" id="SignalP"/>
    </source>
</evidence>
<keyword evidence="3" id="KW-1185">Reference proteome</keyword>
<dbReference type="Proteomes" id="UP000191672">
    <property type="component" value="Unassembled WGS sequence"/>
</dbReference>
<organism evidence="2 3">
    <name type="scientific">Penicillium antarcticum</name>
    <dbReference type="NCBI Taxonomy" id="416450"/>
    <lineage>
        <taxon>Eukaryota</taxon>
        <taxon>Fungi</taxon>
        <taxon>Dikarya</taxon>
        <taxon>Ascomycota</taxon>
        <taxon>Pezizomycotina</taxon>
        <taxon>Eurotiomycetes</taxon>
        <taxon>Eurotiomycetidae</taxon>
        <taxon>Eurotiales</taxon>
        <taxon>Aspergillaceae</taxon>
        <taxon>Penicillium</taxon>
    </lineage>
</organism>
<protein>
    <recommendedName>
        <fullName evidence="4">Ecp2 effector protein domain-containing protein</fullName>
    </recommendedName>
</protein>
<dbReference type="EMBL" id="MDYN01000017">
    <property type="protein sequence ID" value="OQD83306.1"/>
    <property type="molecule type" value="Genomic_DNA"/>
</dbReference>
<accession>A0A1V6Q3K3</accession>
<name>A0A1V6Q3K3_9EURO</name>